<keyword evidence="3" id="KW-0378">Hydrolase</keyword>
<feature type="domain" description="Sulfatase N-terminal" evidence="6">
    <location>
        <begin position="25"/>
        <end position="397"/>
    </location>
</feature>
<evidence type="ECO:0000313" key="7">
    <source>
        <dbReference type="EMBL" id="SFP71732.1"/>
    </source>
</evidence>
<gene>
    <name evidence="7" type="ORF">SAMN05444277_101833</name>
</gene>
<keyword evidence="8" id="KW-1185">Reference proteome</keyword>
<evidence type="ECO:0000256" key="5">
    <source>
        <dbReference type="SAM" id="SignalP"/>
    </source>
</evidence>
<dbReference type="PANTHER" id="PTHR42693:SF53">
    <property type="entry name" value="ENDO-4-O-SULFATASE"/>
    <property type="match status" value="1"/>
</dbReference>
<evidence type="ECO:0000256" key="4">
    <source>
        <dbReference type="ARBA" id="ARBA00022837"/>
    </source>
</evidence>
<dbReference type="GO" id="GO:0046872">
    <property type="term" value="F:metal ion binding"/>
    <property type="evidence" value="ECO:0007669"/>
    <property type="project" value="UniProtKB-KW"/>
</dbReference>
<comment type="similarity">
    <text evidence="1">Belongs to the sulfatase family.</text>
</comment>
<evidence type="ECO:0000259" key="6">
    <source>
        <dbReference type="Pfam" id="PF00884"/>
    </source>
</evidence>
<dbReference type="Gene3D" id="3.40.720.10">
    <property type="entry name" value="Alkaline Phosphatase, subunit A"/>
    <property type="match status" value="1"/>
</dbReference>
<evidence type="ECO:0000313" key="8">
    <source>
        <dbReference type="Proteomes" id="UP000199031"/>
    </source>
</evidence>
<name>A0A1I5SLX9_9BACT</name>
<organism evidence="7 8">
    <name type="scientific">Parafilimonas terrae</name>
    <dbReference type="NCBI Taxonomy" id="1465490"/>
    <lineage>
        <taxon>Bacteria</taxon>
        <taxon>Pseudomonadati</taxon>
        <taxon>Bacteroidota</taxon>
        <taxon>Chitinophagia</taxon>
        <taxon>Chitinophagales</taxon>
        <taxon>Chitinophagaceae</taxon>
        <taxon>Parafilimonas</taxon>
    </lineage>
</organism>
<dbReference type="RefSeq" id="WP_090654727.1">
    <property type="nucleotide sequence ID" value="NZ_FOXQ01000001.1"/>
</dbReference>
<reference evidence="7 8" key="1">
    <citation type="submission" date="2016-10" db="EMBL/GenBank/DDBJ databases">
        <authorList>
            <person name="de Groot N.N."/>
        </authorList>
    </citation>
    <scope>NUCLEOTIDE SEQUENCE [LARGE SCALE GENOMIC DNA]</scope>
    <source>
        <strain evidence="7 8">DSM 28286</strain>
    </source>
</reference>
<keyword evidence="2" id="KW-0479">Metal-binding</keyword>
<sequence length="512" mass="57766">MMIKHILFFSVFTLAGICAAAQNKPNIVYILADDLGYGDIGCYGQQKIETPNIDALAKEGKRFTQHYAFPVCAPSRYSLMTGINSGKAYIRGNDEWEQRGDVWNFKAMEANPFLEGQLPIPDSTFTIAELLKNAGYATALVGKWGLGTPFSNGAPNKQGFDYFYGFICQRQDHTYYSGHLWENEMRVPLNNKIVDPQVRFPKDKDSLDEKNYEGYQQKDYAPDFLIKAALNFIDKQIDKPFFLYYASPLPHVSLQAPKKWVDYYHKKFGDEKPYMGGSYFPCRYPRATYAAMIATLDEQVGQIVAALKKKGLYNNTIIMFCSDNGPSFGGVGVDAPYFNSGGLFKSESGWGKGSVHEGGIREPFIVSWPGKIKAGTTSNMVSSTIDVMPTFCELLHIPSPKNIDGISILPEILNKQQTQQHPYLYWEYPEYGGQVAVRINNWKGVILNISKGNMQWQLFDLDKDIQEQHDVAAQHADIIKQMDAIVKKEHHTPEVSTFLMPALEEKYSNKAN</sequence>
<dbReference type="Proteomes" id="UP000199031">
    <property type="component" value="Unassembled WGS sequence"/>
</dbReference>
<dbReference type="Gene3D" id="3.30.1120.10">
    <property type="match status" value="1"/>
</dbReference>
<evidence type="ECO:0000256" key="2">
    <source>
        <dbReference type="ARBA" id="ARBA00022723"/>
    </source>
</evidence>
<dbReference type="InterPro" id="IPR050738">
    <property type="entry name" value="Sulfatase"/>
</dbReference>
<evidence type="ECO:0000256" key="3">
    <source>
        <dbReference type="ARBA" id="ARBA00022801"/>
    </source>
</evidence>
<dbReference type="Pfam" id="PF00884">
    <property type="entry name" value="Sulfatase"/>
    <property type="match status" value="1"/>
</dbReference>
<dbReference type="STRING" id="1465490.SAMN05444277_101833"/>
<dbReference type="AlphaFoldDB" id="A0A1I5SLX9"/>
<dbReference type="PROSITE" id="PS00523">
    <property type="entry name" value="SULFATASE_1"/>
    <property type="match status" value="1"/>
</dbReference>
<dbReference type="InterPro" id="IPR017850">
    <property type="entry name" value="Alkaline_phosphatase_core_sf"/>
</dbReference>
<proteinExistence type="inferred from homology"/>
<dbReference type="PANTHER" id="PTHR42693">
    <property type="entry name" value="ARYLSULFATASE FAMILY MEMBER"/>
    <property type="match status" value="1"/>
</dbReference>
<keyword evidence="4" id="KW-0106">Calcium</keyword>
<dbReference type="InterPro" id="IPR000917">
    <property type="entry name" value="Sulfatase_N"/>
</dbReference>
<dbReference type="SUPFAM" id="SSF53649">
    <property type="entry name" value="Alkaline phosphatase-like"/>
    <property type="match status" value="1"/>
</dbReference>
<dbReference type="OrthoDB" id="9764377at2"/>
<feature type="signal peptide" evidence="5">
    <location>
        <begin position="1"/>
        <end position="20"/>
    </location>
</feature>
<keyword evidence="5" id="KW-0732">Signal</keyword>
<dbReference type="CDD" id="cd16145">
    <property type="entry name" value="ARS_like"/>
    <property type="match status" value="1"/>
</dbReference>
<dbReference type="InterPro" id="IPR024607">
    <property type="entry name" value="Sulfatase_CS"/>
</dbReference>
<evidence type="ECO:0000256" key="1">
    <source>
        <dbReference type="ARBA" id="ARBA00008779"/>
    </source>
</evidence>
<dbReference type="EMBL" id="FOXQ01000001">
    <property type="protein sequence ID" value="SFP71732.1"/>
    <property type="molecule type" value="Genomic_DNA"/>
</dbReference>
<protein>
    <submittedName>
        <fullName evidence="7">Arylsulfatase</fullName>
    </submittedName>
</protein>
<accession>A0A1I5SLX9</accession>
<dbReference type="GO" id="GO:0004065">
    <property type="term" value="F:arylsulfatase activity"/>
    <property type="evidence" value="ECO:0007669"/>
    <property type="project" value="TreeGrafter"/>
</dbReference>
<feature type="chain" id="PRO_5011442133" evidence="5">
    <location>
        <begin position="21"/>
        <end position="512"/>
    </location>
</feature>